<proteinExistence type="predicted"/>
<keyword evidence="2" id="KW-0812">Transmembrane</keyword>
<evidence type="ECO:0000313" key="4">
    <source>
        <dbReference type="Proteomes" id="UP001285354"/>
    </source>
</evidence>
<accession>A0AAD9SUZ0</accession>
<dbReference type="AlphaFoldDB" id="A0AAD9SUZ0"/>
<keyword evidence="4" id="KW-1185">Reference proteome</keyword>
<reference evidence="3" key="1">
    <citation type="submission" date="2023-06" db="EMBL/GenBank/DDBJ databases">
        <title>Draft genome of Marssonina rosae.</title>
        <authorList>
            <person name="Cheng Q."/>
        </authorList>
    </citation>
    <scope>NUCLEOTIDE SEQUENCE</scope>
    <source>
        <strain evidence="3">R4</strain>
    </source>
</reference>
<evidence type="ECO:0000256" key="2">
    <source>
        <dbReference type="SAM" id="Phobius"/>
    </source>
</evidence>
<organism evidence="3 4">
    <name type="scientific">Diplocarpon rosae</name>
    <dbReference type="NCBI Taxonomy" id="946125"/>
    <lineage>
        <taxon>Eukaryota</taxon>
        <taxon>Fungi</taxon>
        <taxon>Dikarya</taxon>
        <taxon>Ascomycota</taxon>
        <taxon>Pezizomycotina</taxon>
        <taxon>Leotiomycetes</taxon>
        <taxon>Helotiales</taxon>
        <taxon>Drepanopezizaceae</taxon>
        <taxon>Diplocarpon</taxon>
    </lineage>
</organism>
<evidence type="ECO:0000256" key="1">
    <source>
        <dbReference type="SAM" id="MobiDB-lite"/>
    </source>
</evidence>
<keyword evidence="2" id="KW-0472">Membrane</keyword>
<keyword evidence="2" id="KW-1133">Transmembrane helix</keyword>
<protein>
    <submittedName>
        <fullName evidence="3">Uncharacterized protein</fullName>
    </submittedName>
</protein>
<name>A0AAD9SUZ0_9HELO</name>
<dbReference type="EMBL" id="JAUBYV010000010">
    <property type="protein sequence ID" value="KAK2624231.1"/>
    <property type="molecule type" value="Genomic_DNA"/>
</dbReference>
<gene>
    <name evidence="3" type="ORF">QTJ16_006181</name>
</gene>
<feature type="region of interest" description="Disordered" evidence="1">
    <location>
        <begin position="214"/>
        <end position="250"/>
    </location>
</feature>
<dbReference type="Proteomes" id="UP001285354">
    <property type="component" value="Unassembled WGS sequence"/>
</dbReference>
<evidence type="ECO:0000313" key="3">
    <source>
        <dbReference type="EMBL" id="KAK2624231.1"/>
    </source>
</evidence>
<sequence length="250" mass="27501">MGGRTRLLNETCVAVLTVGYRNFTSIDHTLAAQCAYHEPDHSYRRGWQTFAIILVTSLITAASVGIYCGGPGIRRSMITRLREVPSHRLHRELEDVYEKYCVKLMSKQDRQDWEQAGKRYMTINCVEDDVALLRTVTIVEDLRLSPLPGNTSHNKRIWREAYGGRAAELQDMSVAARTAAAAAAAGPYVPPPRPMVSPVVASYFGNAAPALAVPNPAATRNEDNQAVSGARTADSGPPPPYKHQQWQNVG</sequence>
<feature type="transmembrane region" description="Helical" evidence="2">
    <location>
        <begin position="47"/>
        <end position="70"/>
    </location>
</feature>
<comment type="caution">
    <text evidence="3">The sequence shown here is derived from an EMBL/GenBank/DDBJ whole genome shotgun (WGS) entry which is preliminary data.</text>
</comment>